<keyword evidence="3" id="KW-1185">Reference proteome</keyword>
<dbReference type="RefSeq" id="XP_003018155.1">
    <property type="nucleotide sequence ID" value="XM_003018109.1"/>
</dbReference>
<evidence type="ECO:0000256" key="1">
    <source>
        <dbReference type="SAM" id="Phobius"/>
    </source>
</evidence>
<dbReference type="KEGG" id="tve:TRV_07851"/>
<reference evidence="3" key="1">
    <citation type="journal article" date="2011" name="Genome Biol.">
        <title>Comparative and functional genomics provide insights into the pathogenicity of dermatophytic fungi.</title>
        <authorList>
            <person name="Burmester A."/>
            <person name="Shelest E."/>
            <person name="Gloeckner G."/>
            <person name="Heddergott C."/>
            <person name="Schindler S."/>
            <person name="Staib P."/>
            <person name="Heidel A."/>
            <person name="Felder M."/>
            <person name="Petzold A."/>
            <person name="Szafranski K."/>
            <person name="Feuermann M."/>
            <person name="Pedruzzi I."/>
            <person name="Priebe S."/>
            <person name="Groth M."/>
            <person name="Winkler R."/>
            <person name="Li W."/>
            <person name="Kniemeyer O."/>
            <person name="Schroeckh V."/>
            <person name="Hertweck C."/>
            <person name="Hube B."/>
            <person name="White T.C."/>
            <person name="Platzer M."/>
            <person name="Guthke R."/>
            <person name="Heitman J."/>
            <person name="Woestemeyer J."/>
            <person name="Zipfel P.F."/>
            <person name="Monod M."/>
            <person name="Brakhage A.A."/>
        </authorList>
    </citation>
    <scope>NUCLEOTIDE SEQUENCE [LARGE SCALE GENOMIC DNA]</scope>
    <source>
        <strain evidence="3">HKI 0517</strain>
    </source>
</reference>
<protein>
    <submittedName>
        <fullName evidence="2">Uncharacterized protein</fullName>
    </submittedName>
</protein>
<feature type="transmembrane region" description="Helical" evidence="1">
    <location>
        <begin position="192"/>
        <end position="215"/>
    </location>
</feature>
<dbReference type="Proteomes" id="UP000008383">
    <property type="component" value="Unassembled WGS sequence"/>
</dbReference>
<keyword evidence="1" id="KW-1133">Transmembrane helix</keyword>
<dbReference type="AlphaFoldDB" id="D4DKX7"/>
<feature type="transmembrane region" description="Helical" evidence="1">
    <location>
        <begin position="90"/>
        <end position="114"/>
    </location>
</feature>
<dbReference type="HOGENOM" id="CLU_074131_0_0_1"/>
<keyword evidence="1" id="KW-0812">Transmembrane</keyword>
<feature type="transmembrane region" description="Helical" evidence="1">
    <location>
        <begin position="153"/>
        <end position="172"/>
    </location>
</feature>
<dbReference type="OrthoDB" id="4261061at2759"/>
<dbReference type="EMBL" id="ACYE01000484">
    <property type="protein sequence ID" value="EFE37510.1"/>
    <property type="molecule type" value="Genomic_DNA"/>
</dbReference>
<proteinExistence type="predicted"/>
<feature type="transmembrane region" description="Helical" evidence="1">
    <location>
        <begin position="227"/>
        <end position="251"/>
    </location>
</feature>
<keyword evidence="1" id="KW-0472">Membrane</keyword>
<accession>D4DKX7</accession>
<name>D4DKX7_TRIVH</name>
<comment type="caution">
    <text evidence="2">The sequence shown here is derived from an EMBL/GenBank/DDBJ whole genome shotgun (WGS) entry which is preliminary data.</text>
</comment>
<feature type="transmembrane region" description="Helical" evidence="1">
    <location>
        <begin position="63"/>
        <end position="84"/>
    </location>
</feature>
<evidence type="ECO:0000313" key="3">
    <source>
        <dbReference type="Proteomes" id="UP000008383"/>
    </source>
</evidence>
<sequence length="323" mass="36863">MTTNQVVQGFSVTNRWLLYASMMLTPAQFVSGIGNNCPSNIGFLAYNWYTQIQWYQAVRAKQLHALALLPVYFNFIYAITYFGGVSSGNLITTIILTLGSAGVMILNTVSAWVSWKTNLPEGIGEYQFFFFGWRTLTKGWHTFFLLWQIADSMLAFSFLIGVIQLGIAAYHYRHYGEDGKKMPWYLNKYIQIPLGSAVMMLFFGWMLILWTELIVARNHIQSETDMVAIYLFIAQTVALVLPSASTVFGCITGRKKERSQEPPPQQAILIQPTFHVFSAWKIEEGFDITTLEDTIFNNNWMRGKKRKIITNNHTSSDSCHGNY</sequence>
<evidence type="ECO:0000313" key="2">
    <source>
        <dbReference type="EMBL" id="EFE37510.1"/>
    </source>
</evidence>
<gene>
    <name evidence="2" type="ORF">TRV_07851</name>
</gene>
<organism evidence="2 3">
    <name type="scientific">Trichophyton verrucosum (strain HKI 0517)</name>
    <dbReference type="NCBI Taxonomy" id="663202"/>
    <lineage>
        <taxon>Eukaryota</taxon>
        <taxon>Fungi</taxon>
        <taxon>Dikarya</taxon>
        <taxon>Ascomycota</taxon>
        <taxon>Pezizomycotina</taxon>
        <taxon>Eurotiomycetes</taxon>
        <taxon>Eurotiomycetidae</taxon>
        <taxon>Onygenales</taxon>
        <taxon>Arthrodermataceae</taxon>
        <taxon>Trichophyton</taxon>
    </lineage>
</organism>
<dbReference type="GeneID" id="9579445"/>